<dbReference type="InterPro" id="IPR011990">
    <property type="entry name" value="TPR-like_helical_dom_sf"/>
</dbReference>
<dbReference type="SUPFAM" id="SSF81901">
    <property type="entry name" value="HCP-like"/>
    <property type="match status" value="1"/>
</dbReference>
<keyword evidence="1" id="KW-0732">Signal</keyword>
<sequence length="211" mass="23837">MKFRTLIFSLSLTAATLTTATARADVGAAVPLYEESELITLFETNSHLERVKQDECQLVQDIEARATRVGSPAYEFLYGDMLAWGVCVDQDADLGVYYMKQAAQQGLPAALEQIGRYYANGTLVQQDQRRAIPYLREAASLGDTRARIQLAELLVDDVGSPLDYEDAYRWLYQTITADSRTRNRISELRAALEARMPQNIIARAKRRTSYW</sequence>
<proteinExistence type="predicted"/>
<protein>
    <submittedName>
        <fullName evidence="2">Tetratricopeptide repeat protein</fullName>
    </submittedName>
</protein>
<dbReference type="Gene3D" id="1.25.40.10">
    <property type="entry name" value="Tetratricopeptide repeat domain"/>
    <property type="match status" value="1"/>
</dbReference>
<dbReference type="InterPro" id="IPR052945">
    <property type="entry name" value="Mitotic_Regulator"/>
</dbReference>
<dbReference type="SMART" id="SM00671">
    <property type="entry name" value="SEL1"/>
    <property type="match status" value="3"/>
</dbReference>
<dbReference type="NCBIfam" id="NF047621">
    <property type="entry name" value="FlgprotMotXVib"/>
    <property type="match status" value="1"/>
</dbReference>
<dbReference type="Proteomes" id="UP001164748">
    <property type="component" value="Chromosome"/>
</dbReference>
<dbReference type="InterPro" id="IPR006597">
    <property type="entry name" value="Sel1-like"/>
</dbReference>
<reference evidence="2" key="1">
    <citation type="submission" date="2022-09" db="EMBL/GenBank/DDBJ databases">
        <authorList>
            <person name="Li Z.-J."/>
        </authorList>
    </citation>
    <scope>NUCLEOTIDE SEQUENCE</scope>
    <source>
        <strain evidence="2">TGB11</strain>
    </source>
</reference>
<evidence type="ECO:0000256" key="1">
    <source>
        <dbReference type="SAM" id="SignalP"/>
    </source>
</evidence>
<evidence type="ECO:0000313" key="3">
    <source>
        <dbReference type="Proteomes" id="UP001164748"/>
    </source>
</evidence>
<feature type="chain" id="PRO_5041431786" evidence="1">
    <location>
        <begin position="25"/>
        <end position="211"/>
    </location>
</feature>
<feature type="signal peptide" evidence="1">
    <location>
        <begin position="1"/>
        <end position="24"/>
    </location>
</feature>
<accession>A0AA47KKA7</accession>
<dbReference type="Pfam" id="PF08238">
    <property type="entry name" value="Sel1"/>
    <property type="match status" value="3"/>
</dbReference>
<dbReference type="FunFam" id="1.25.40.10:FF:000346">
    <property type="entry name" value="Sodium-type flagellar protein MotX"/>
    <property type="match status" value="1"/>
</dbReference>
<gene>
    <name evidence="2" type="ORF">N8M53_11595</name>
</gene>
<evidence type="ECO:0000313" key="2">
    <source>
        <dbReference type="EMBL" id="WBA08439.1"/>
    </source>
</evidence>
<dbReference type="AlphaFoldDB" id="A0AA47KKA7"/>
<dbReference type="PANTHER" id="PTHR43628:SF1">
    <property type="entry name" value="CHITIN SYNTHASE REGULATORY FACTOR 2-RELATED"/>
    <property type="match status" value="1"/>
</dbReference>
<organism evidence="2 3">
    <name type="scientific">Salinivibrio kushneri</name>
    <dbReference type="NCBI Taxonomy" id="1908198"/>
    <lineage>
        <taxon>Bacteria</taxon>
        <taxon>Pseudomonadati</taxon>
        <taxon>Pseudomonadota</taxon>
        <taxon>Gammaproteobacteria</taxon>
        <taxon>Vibrionales</taxon>
        <taxon>Vibrionaceae</taxon>
        <taxon>Salinivibrio</taxon>
    </lineage>
</organism>
<dbReference type="RefSeq" id="WP_077667688.1">
    <property type="nucleotide sequence ID" value="NZ_CP114588.1"/>
</dbReference>
<dbReference type="PANTHER" id="PTHR43628">
    <property type="entry name" value="ACTIVATOR OF C KINASE PROTEIN 1-RELATED"/>
    <property type="match status" value="1"/>
</dbReference>
<dbReference type="EMBL" id="CP114588">
    <property type="protein sequence ID" value="WBA08439.1"/>
    <property type="molecule type" value="Genomic_DNA"/>
</dbReference>
<name>A0AA47KKA7_9GAMM</name>